<evidence type="ECO:0000313" key="1">
    <source>
        <dbReference type="EMBL" id="NNJ25361.1"/>
    </source>
</evidence>
<dbReference type="SUPFAM" id="SSF55920">
    <property type="entry name" value="Creatinase/aminopeptidase"/>
    <property type="match status" value="1"/>
</dbReference>
<dbReference type="Gene3D" id="3.40.350.10">
    <property type="entry name" value="Creatinase/prolidase N-terminal domain"/>
    <property type="match status" value="1"/>
</dbReference>
<sequence length="391" mass="42133">MSHSANSAELNIFDADRAARAQARQEAIAKLIDERGLDAVLLTNPANLAWITCGADLSGGGHESGEPAAAVFLTRQSRVVVCSDADSPHLFDRELPGLGFQLKQRPWRQPRTELLSDLCRGRVVGTDRPRGFEEEPDAPTDLRAALATLRSEPNDERIAALRDLGADVAHAVEATCRGAAAGRTESDFVGEVAHRLLRRGVTPVQLRASGDGRADDQPHYAFDRRPALQRLTLWAVGRRAGLHVHCGRTVAFPTLPSGDRKALLGAHARIAQIQAVGLCHARPGAAWPDLWATIARIYEKTGPAADWEAAPVVLRTGFARIERVLGPDADEALRAGDPLVWQPRSGPAALCDTAVVSADGPAHVVTGMEDWPRVKVRVGEETFRRPGVLEA</sequence>
<dbReference type="InterPro" id="IPR050659">
    <property type="entry name" value="Peptidase_M24B"/>
</dbReference>
<comment type="caution">
    <text evidence="1">The sequence shown here is derived from an EMBL/GenBank/DDBJ whole genome shotgun (WGS) entry which is preliminary data.</text>
</comment>
<gene>
    <name evidence="1" type="ORF">LzC2_14310</name>
</gene>
<dbReference type="RefSeq" id="WP_171185281.1">
    <property type="nucleotide sequence ID" value="NZ_WTPX01000033.1"/>
</dbReference>
<reference evidence="1 2" key="1">
    <citation type="journal article" date="2020" name="Syst. Appl. Microbiol.">
        <title>Alienimonas chondri sp. nov., a novel planctomycete isolated from the biofilm of the red alga Chondrus crispus.</title>
        <authorList>
            <person name="Vitorino I."/>
            <person name="Albuquerque L."/>
            <person name="Wiegand S."/>
            <person name="Kallscheuer N."/>
            <person name="da Costa M.S."/>
            <person name="Lobo-da-Cunha A."/>
            <person name="Jogler C."/>
            <person name="Lage O.M."/>
        </authorList>
    </citation>
    <scope>NUCLEOTIDE SEQUENCE [LARGE SCALE GENOMIC DNA]</scope>
    <source>
        <strain evidence="1 2">LzC2</strain>
    </source>
</reference>
<dbReference type="InterPro" id="IPR029149">
    <property type="entry name" value="Creatin/AminoP/Spt16_N"/>
</dbReference>
<dbReference type="SUPFAM" id="SSF53092">
    <property type="entry name" value="Creatinase/prolidase N-terminal domain"/>
    <property type="match status" value="1"/>
</dbReference>
<name>A0ABX1VBN8_9PLAN</name>
<evidence type="ECO:0000313" key="2">
    <source>
        <dbReference type="Proteomes" id="UP000609651"/>
    </source>
</evidence>
<keyword evidence="2" id="KW-1185">Reference proteome</keyword>
<dbReference type="EMBL" id="WTPX01000033">
    <property type="protein sequence ID" value="NNJ25361.1"/>
    <property type="molecule type" value="Genomic_DNA"/>
</dbReference>
<proteinExistence type="predicted"/>
<dbReference type="Proteomes" id="UP000609651">
    <property type="component" value="Unassembled WGS sequence"/>
</dbReference>
<dbReference type="PANTHER" id="PTHR46112:SF2">
    <property type="entry name" value="XAA-PRO AMINOPEPTIDASE P-RELATED"/>
    <property type="match status" value="1"/>
</dbReference>
<accession>A0ABX1VBN8</accession>
<evidence type="ECO:0008006" key="3">
    <source>
        <dbReference type="Google" id="ProtNLM"/>
    </source>
</evidence>
<dbReference type="InterPro" id="IPR036005">
    <property type="entry name" value="Creatinase/aminopeptidase-like"/>
</dbReference>
<dbReference type="PANTHER" id="PTHR46112">
    <property type="entry name" value="AMINOPEPTIDASE"/>
    <property type="match status" value="1"/>
</dbReference>
<organism evidence="1 2">
    <name type="scientific">Alienimonas chondri</name>
    <dbReference type="NCBI Taxonomy" id="2681879"/>
    <lineage>
        <taxon>Bacteria</taxon>
        <taxon>Pseudomonadati</taxon>
        <taxon>Planctomycetota</taxon>
        <taxon>Planctomycetia</taxon>
        <taxon>Planctomycetales</taxon>
        <taxon>Planctomycetaceae</taxon>
        <taxon>Alienimonas</taxon>
    </lineage>
</organism>
<protein>
    <recommendedName>
        <fullName evidence="3">M24 family metallopeptidase</fullName>
    </recommendedName>
</protein>
<dbReference type="Gene3D" id="3.90.230.10">
    <property type="entry name" value="Creatinase/methionine aminopeptidase superfamily"/>
    <property type="match status" value="1"/>
</dbReference>